<comment type="subcellular location">
    <subcellularLocation>
        <location evidence="1">Secreted</location>
    </subcellularLocation>
</comment>
<proteinExistence type="predicted"/>
<organism evidence="4 5">
    <name type="scientific">Dactylosporangium darangshiense</name>
    <dbReference type="NCBI Taxonomy" id="579108"/>
    <lineage>
        <taxon>Bacteria</taxon>
        <taxon>Bacillati</taxon>
        <taxon>Actinomycetota</taxon>
        <taxon>Actinomycetes</taxon>
        <taxon>Micromonosporales</taxon>
        <taxon>Micromonosporaceae</taxon>
        <taxon>Dactylosporangium</taxon>
    </lineage>
</organism>
<feature type="region of interest" description="Disordered" evidence="3">
    <location>
        <begin position="287"/>
        <end position="335"/>
    </location>
</feature>
<dbReference type="Proteomes" id="UP001500620">
    <property type="component" value="Unassembled WGS sequence"/>
</dbReference>
<dbReference type="InterPro" id="IPR011049">
    <property type="entry name" value="Serralysin-like_metalloprot_C"/>
</dbReference>
<dbReference type="PROSITE" id="PS00330">
    <property type="entry name" value="HEMOLYSIN_CALCIUM"/>
    <property type="match status" value="3"/>
</dbReference>
<dbReference type="Gene3D" id="1.10.287.1060">
    <property type="entry name" value="ESAT-6-like"/>
    <property type="match status" value="1"/>
</dbReference>
<sequence length="619" mass="64232">MRAADQIDVADVWDLAARPEAFGRAALAWRGIGADARSAGETLDRAAAPVVGGAWQGAAAEGYRAQYRHLAESLEELTRAAEDTAAALAGAGALLRGGQEQLDRAWERVAGAVAHRRGGGTVTFRPADEGQAAAVRAAIDAAGAVRADVERGLADQDAALARARAAWRMLGDEWTLRLTGVIPVWTPPTETGLDWQRVGDLFVVQTGAEADSVIVEDGYVVLGRERVAIPAGTRLVLRTGAGADTVSVTSRAGATVLGGDGDDRLDGGDGDDRIIAGQGADLVRAGAGDDRVSLGPLDPHGAARKDTEEGADLGAGDDLLWGSHGNESDRGGEGADVLLGGDGNDYLDGGAGGDTITGGSGGDTLYGLGGDDALLGDDGADYLEGGAGADRLDGGAGRDVLSGGSGDDLLDGGEGADALYTGEGRDTVDGDGDGDTVYGQGEDASGCAERLVATPTGGDLVDWVRIGGDEEYRQRVRADLELLAASPDGRAMLAALHDSGAPLSIEPTTDHNGYAPVPVDSRTVIQYNPAFQDLPSGLRMPPVVVLFHEMAHVYDYDHGTDDWSDYRNSKAPDDTKVVERQAVGLPIDEQDRLDPRHPLEYTENGLRAEMGLPRRDSYR</sequence>
<dbReference type="Pfam" id="PF14891">
    <property type="entry name" value="Peptidase_M91"/>
    <property type="match status" value="1"/>
</dbReference>
<dbReference type="InterPro" id="IPR018511">
    <property type="entry name" value="Hemolysin-typ_Ca-bd_CS"/>
</dbReference>
<dbReference type="InterPro" id="IPR028208">
    <property type="entry name" value="Effector_pro_NleD-like"/>
</dbReference>
<evidence type="ECO:0000256" key="1">
    <source>
        <dbReference type="ARBA" id="ARBA00004613"/>
    </source>
</evidence>
<dbReference type="PRINTS" id="PR00313">
    <property type="entry name" value="CABNDNGRPT"/>
</dbReference>
<dbReference type="Pfam" id="PF00353">
    <property type="entry name" value="HemolysinCabind"/>
    <property type="match status" value="3"/>
</dbReference>
<keyword evidence="5" id="KW-1185">Reference proteome</keyword>
<name>A0ABP8D424_9ACTN</name>
<dbReference type="InterPro" id="IPR050557">
    <property type="entry name" value="RTX_toxin/Mannuronan_C5-epim"/>
</dbReference>
<reference evidence="5" key="1">
    <citation type="journal article" date="2019" name="Int. J. Syst. Evol. Microbiol.">
        <title>The Global Catalogue of Microorganisms (GCM) 10K type strain sequencing project: providing services to taxonomists for standard genome sequencing and annotation.</title>
        <authorList>
            <consortium name="The Broad Institute Genomics Platform"/>
            <consortium name="The Broad Institute Genome Sequencing Center for Infectious Disease"/>
            <person name="Wu L."/>
            <person name="Ma J."/>
        </authorList>
    </citation>
    <scope>NUCLEOTIDE SEQUENCE [LARGE SCALE GENOMIC DNA]</scope>
    <source>
        <strain evidence="5">JCM 17441</strain>
    </source>
</reference>
<feature type="region of interest" description="Disordered" evidence="3">
    <location>
        <begin position="588"/>
        <end position="619"/>
    </location>
</feature>
<dbReference type="PANTHER" id="PTHR38340">
    <property type="entry name" value="S-LAYER PROTEIN"/>
    <property type="match status" value="1"/>
</dbReference>
<dbReference type="Gene3D" id="2.150.10.10">
    <property type="entry name" value="Serralysin-like metalloprotease, C-terminal"/>
    <property type="match status" value="1"/>
</dbReference>
<dbReference type="PANTHER" id="PTHR38340:SF1">
    <property type="entry name" value="S-LAYER PROTEIN"/>
    <property type="match status" value="1"/>
</dbReference>
<protein>
    <recommendedName>
        <fullName evidence="6">Calcium-binding protein</fullName>
    </recommendedName>
</protein>
<evidence type="ECO:0000313" key="5">
    <source>
        <dbReference type="Proteomes" id="UP001500620"/>
    </source>
</evidence>
<comment type="caution">
    <text evidence="4">The sequence shown here is derived from an EMBL/GenBank/DDBJ whole genome shotgun (WGS) entry which is preliminary data.</text>
</comment>
<dbReference type="InterPro" id="IPR036689">
    <property type="entry name" value="ESAT-6-like_sf"/>
</dbReference>
<dbReference type="SUPFAM" id="SSF140453">
    <property type="entry name" value="EsxAB dimer-like"/>
    <property type="match status" value="1"/>
</dbReference>
<evidence type="ECO:0000256" key="2">
    <source>
        <dbReference type="ARBA" id="ARBA00022525"/>
    </source>
</evidence>
<keyword evidence="2" id="KW-0964">Secreted</keyword>
<accession>A0ABP8D424</accession>
<dbReference type="SUPFAM" id="SSF51120">
    <property type="entry name" value="beta-Roll"/>
    <property type="match status" value="2"/>
</dbReference>
<dbReference type="RefSeq" id="WP_345123861.1">
    <property type="nucleotide sequence ID" value="NZ_BAABAT010000004.1"/>
</dbReference>
<dbReference type="InterPro" id="IPR001343">
    <property type="entry name" value="Hemolysn_Ca-bd"/>
</dbReference>
<dbReference type="InterPro" id="IPR010310">
    <property type="entry name" value="T7SS_ESAT-6-like"/>
</dbReference>
<dbReference type="EMBL" id="BAABAT010000004">
    <property type="protein sequence ID" value="GAA4246986.1"/>
    <property type="molecule type" value="Genomic_DNA"/>
</dbReference>
<dbReference type="Pfam" id="PF06013">
    <property type="entry name" value="WXG100"/>
    <property type="match status" value="1"/>
</dbReference>
<evidence type="ECO:0008006" key="6">
    <source>
        <dbReference type="Google" id="ProtNLM"/>
    </source>
</evidence>
<evidence type="ECO:0000256" key="3">
    <source>
        <dbReference type="SAM" id="MobiDB-lite"/>
    </source>
</evidence>
<feature type="compositionally biased region" description="Basic and acidic residues" evidence="3">
    <location>
        <begin position="589"/>
        <end position="600"/>
    </location>
</feature>
<gene>
    <name evidence="4" type="ORF">GCM10022255_021050</name>
</gene>
<evidence type="ECO:0000313" key="4">
    <source>
        <dbReference type="EMBL" id="GAA4246986.1"/>
    </source>
</evidence>
<dbReference type="Gene3D" id="2.160.20.160">
    <property type="match status" value="1"/>
</dbReference>